<name>A0ACB7T1V3_HYAAI</name>
<keyword evidence="2" id="KW-1185">Reference proteome</keyword>
<gene>
    <name evidence="1" type="ORF">HPB50_010154</name>
</gene>
<proteinExistence type="predicted"/>
<sequence>MTSYFNSAVGPTHSSNQLVSMDLDMFQQGQDEFEQSISLHGLVNMTTMLSLNEAELEQYARGTVNASAHLRDHRQNNQQPHQLHPQQVQTRQPWQLGLQQRATSASNVCHSDVSISSDSVTPSSSPENFLAVDVGKDDPQTVLRRGTMPPSTPVDMSDEEMIKLEAKRRRNRIAASKCRQRKLDRISELETKADMLNDQIADMQATRRLLHDQVQQLKVEVAMHHFHGCQILPLSLEP</sequence>
<dbReference type="EMBL" id="CM023491">
    <property type="protein sequence ID" value="KAH6940900.1"/>
    <property type="molecule type" value="Genomic_DNA"/>
</dbReference>
<reference evidence="1" key="1">
    <citation type="submission" date="2020-05" db="EMBL/GenBank/DDBJ databases">
        <title>Large-scale comparative analyses of tick genomes elucidate their genetic diversity and vector capacities.</title>
        <authorList>
            <person name="Jia N."/>
            <person name="Wang J."/>
            <person name="Shi W."/>
            <person name="Du L."/>
            <person name="Sun Y."/>
            <person name="Zhan W."/>
            <person name="Jiang J."/>
            <person name="Wang Q."/>
            <person name="Zhang B."/>
            <person name="Ji P."/>
            <person name="Sakyi L.B."/>
            <person name="Cui X."/>
            <person name="Yuan T."/>
            <person name="Jiang B."/>
            <person name="Yang W."/>
            <person name="Lam T.T.-Y."/>
            <person name="Chang Q."/>
            <person name="Ding S."/>
            <person name="Wang X."/>
            <person name="Zhu J."/>
            <person name="Ruan X."/>
            <person name="Zhao L."/>
            <person name="Wei J."/>
            <person name="Que T."/>
            <person name="Du C."/>
            <person name="Cheng J."/>
            <person name="Dai P."/>
            <person name="Han X."/>
            <person name="Huang E."/>
            <person name="Gao Y."/>
            <person name="Liu J."/>
            <person name="Shao H."/>
            <person name="Ye R."/>
            <person name="Li L."/>
            <person name="Wei W."/>
            <person name="Wang X."/>
            <person name="Wang C."/>
            <person name="Yang T."/>
            <person name="Huo Q."/>
            <person name="Li W."/>
            <person name="Guo W."/>
            <person name="Chen H."/>
            <person name="Zhou L."/>
            <person name="Ni X."/>
            <person name="Tian J."/>
            <person name="Zhou Y."/>
            <person name="Sheng Y."/>
            <person name="Liu T."/>
            <person name="Pan Y."/>
            <person name="Xia L."/>
            <person name="Li J."/>
            <person name="Zhao F."/>
            <person name="Cao W."/>
        </authorList>
    </citation>
    <scope>NUCLEOTIDE SEQUENCE</scope>
    <source>
        <strain evidence="1">Hyas-2018</strain>
    </source>
</reference>
<dbReference type="Proteomes" id="UP000821845">
    <property type="component" value="Chromosome 11"/>
</dbReference>
<evidence type="ECO:0000313" key="2">
    <source>
        <dbReference type="Proteomes" id="UP000821845"/>
    </source>
</evidence>
<organism evidence="1 2">
    <name type="scientific">Hyalomma asiaticum</name>
    <name type="common">Tick</name>
    <dbReference type="NCBI Taxonomy" id="266040"/>
    <lineage>
        <taxon>Eukaryota</taxon>
        <taxon>Metazoa</taxon>
        <taxon>Ecdysozoa</taxon>
        <taxon>Arthropoda</taxon>
        <taxon>Chelicerata</taxon>
        <taxon>Arachnida</taxon>
        <taxon>Acari</taxon>
        <taxon>Parasitiformes</taxon>
        <taxon>Ixodida</taxon>
        <taxon>Ixodoidea</taxon>
        <taxon>Ixodidae</taxon>
        <taxon>Hyalomminae</taxon>
        <taxon>Hyalomma</taxon>
    </lineage>
</organism>
<accession>A0ACB7T1V3</accession>
<protein>
    <submittedName>
        <fullName evidence="1">Uncharacterized protein</fullName>
    </submittedName>
</protein>
<comment type="caution">
    <text evidence="1">The sequence shown here is derived from an EMBL/GenBank/DDBJ whole genome shotgun (WGS) entry which is preliminary data.</text>
</comment>
<evidence type="ECO:0000313" key="1">
    <source>
        <dbReference type="EMBL" id="KAH6940900.1"/>
    </source>
</evidence>